<name>A0A7S0ZAN2_9RHOD</name>
<proteinExistence type="predicted"/>
<accession>A0A7S0ZAN2</accession>
<dbReference type="AlphaFoldDB" id="A0A7S0ZAN2"/>
<reference evidence="1" key="1">
    <citation type="submission" date="2021-01" db="EMBL/GenBank/DDBJ databases">
        <authorList>
            <person name="Corre E."/>
            <person name="Pelletier E."/>
            <person name="Niang G."/>
            <person name="Scheremetjew M."/>
            <person name="Finn R."/>
            <person name="Kale V."/>
            <person name="Holt S."/>
            <person name="Cochrane G."/>
            <person name="Meng A."/>
            <person name="Brown T."/>
            <person name="Cohen L."/>
        </authorList>
    </citation>
    <scope>NUCLEOTIDE SEQUENCE</scope>
    <source>
        <strain evidence="1">CCMP3278</strain>
    </source>
</reference>
<organism evidence="1">
    <name type="scientific">Timspurckia oligopyrenoides</name>
    <dbReference type="NCBI Taxonomy" id="708627"/>
    <lineage>
        <taxon>Eukaryota</taxon>
        <taxon>Rhodophyta</taxon>
        <taxon>Bangiophyceae</taxon>
        <taxon>Porphyridiales</taxon>
        <taxon>Porphyridiaceae</taxon>
        <taxon>Timspurckia</taxon>
    </lineage>
</organism>
<sequence length="217" mass="23834">METKYSDGGEILNGGAEKVKVSRDVGNDVVNVMESSGVWKLANGKDQSAGLERCESGNSESTLGNFSELVSGERVAELRRCHHSLSPCSSVRDLSEAEVLEVLEEELADVKKLRSERTESNTENSDTVESETIRVFMNWETIDQIMSNITPGVNFHRISPMEKASNAEQTQIVDVSAPSETNKSFLANVGKRKSFCDEYSCEELAGGSTGFKRQNQV</sequence>
<protein>
    <submittedName>
        <fullName evidence="1">Uncharacterized protein</fullName>
    </submittedName>
</protein>
<dbReference type="EMBL" id="HBFP01000368">
    <property type="protein sequence ID" value="CAD8815894.1"/>
    <property type="molecule type" value="Transcribed_RNA"/>
</dbReference>
<gene>
    <name evidence="1" type="ORF">TOLI1172_LOCUS282</name>
</gene>
<evidence type="ECO:0000313" key="1">
    <source>
        <dbReference type="EMBL" id="CAD8815894.1"/>
    </source>
</evidence>